<dbReference type="PANTHER" id="PTHR11748">
    <property type="entry name" value="D-LACTATE DEHYDROGENASE"/>
    <property type="match status" value="1"/>
</dbReference>
<dbReference type="PANTHER" id="PTHR11748:SF114">
    <property type="entry name" value="ARYL-ALCOHOL OXIDASE VANILLYL-ALCOHOL OXIDASE (AFU_ORTHOLOGUE AFUA_3G09500)-RELATED"/>
    <property type="match status" value="1"/>
</dbReference>
<dbReference type="InterPro" id="IPR016167">
    <property type="entry name" value="FAD-bd_PCMH_sub1"/>
</dbReference>
<dbReference type="InterPro" id="IPR016166">
    <property type="entry name" value="FAD-bd_PCMH"/>
</dbReference>
<dbReference type="InterPro" id="IPR016171">
    <property type="entry name" value="Vanillyl_alc_oxidase_C-sub2"/>
</dbReference>
<dbReference type="Pfam" id="PF01565">
    <property type="entry name" value="FAD_binding_4"/>
    <property type="match status" value="1"/>
</dbReference>
<name>A0A2S6N432_9HYPH</name>
<evidence type="ECO:0000256" key="1">
    <source>
        <dbReference type="ARBA" id="ARBA00022630"/>
    </source>
</evidence>
<dbReference type="SUPFAM" id="SSF56176">
    <property type="entry name" value="FAD-binding/transporter-associated domain-like"/>
    <property type="match status" value="1"/>
</dbReference>
<proteinExistence type="predicted"/>
<dbReference type="InterPro" id="IPR036318">
    <property type="entry name" value="FAD-bd_PCMH-like_sf"/>
</dbReference>
<dbReference type="GO" id="GO:0004458">
    <property type="term" value="F:D-lactate dehydrogenase (cytochrome) activity"/>
    <property type="evidence" value="ECO:0007669"/>
    <property type="project" value="TreeGrafter"/>
</dbReference>
<evidence type="ECO:0000256" key="2">
    <source>
        <dbReference type="ARBA" id="ARBA00022827"/>
    </source>
</evidence>
<dbReference type="Gene3D" id="1.10.45.10">
    <property type="entry name" value="Vanillyl-alcohol Oxidase, Chain A, domain 4"/>
    <property type="match status" value="1"/>
</dbReference>
<dbReference type="PROSITE" id="PS51387">
    <property type="entry name" value="FAD_PCMH"/>
    <property type="match status" value="1"/>
</dbReference>
<dbReference type="GO" id="GO:0071949">
    <property type="term" value="F:FAD binding"/>
    <property type="evidence" value="ECO:0007669"/>
    <property type="project" value="InterPro"/>
</dbReference>
<dbReference type="OrthoDB" id="9811557at2"/>
<sequence length="549" mass="60227">MKLPPNVSEADFTAALKEFAAVVGGQWLFTTDDDLYLYRDSYSPMWDEADERTASAAVAPDNADEVVALVKIANRYRIPIYPISTGKNLGYGGAAPACAGSVVLDLKRMNRIVEIDERHGYVVVEPGVSYFDLYNHIQEKGLKLWIDCPSPGWGSVMGNALDGGVGVTLAPYRNHFEAQCGIEVVLPDGRMMRTGMGALPGAKTWQQFRPGFGPRIDGLFKQSNFGVVTKMGFWLMPPPENFTTGVVTIPRFHDLIPLIDIIGRLEQSKIVQGLWMLSSPTTGTRGDAAHGGGAPKIDPAILPVLTDPDGVNMDRLDAAAQAAGLPFWACEFNLYGPKKLIEAQWECICDAVGVIKGARFKLNEIRKLPLPADELKSLFDVGQFGIPSLRTFGLGPMVSYEGEDVVGHIFFSPVIPRTGEAAIEAMEVFAAIARKHKLPYPPLQFPSSIFERAFLFAVGLPVTRSAVVNAKIRDVFRELVVIATARGWGEYRTAPAFYDLIMETYSYNDHALRDFLGTIKEAVDPNGIMSVGRYGIWPRHLRDAGKNGR</sequence>
<dbReference type="InterPro" id="IPR016169">
    <property type="entry name" value="FAD-bd_PCMH_sub2"/>
</dbReference>
<dbReference type="Gene3D" id="3.30.465.10">
    <property type="match status" value="1"/>
</dbReference>
<dbReference type="GO" id="GO:1903457">
    <property type="term" value="P:lactate catabolic process"/>
    <property type="evidence" value="ECO:0007669"/>
    <property type="project" value="TreeGrafter"/>
</dbReference>
<dbReference type="InterPro" id="IPR006094">
    <property type="entry name" value="Oxid_FAD_bind_N"/>
</dbReference>
<dbReference type="InterPro" id="IPR016170">
    <property type="entry name" value="Cytok_DH_C_sf"/>
</dbReference>
<dbReference type="Proteomes" id="UP000239089">
    <property type="component" value="Unassembled WGS sequence"/>
</dbReference>
<keyword evidence="4" id="KW-1185">Reference proteome</keyword>
<dbReference type="EMBL" id="NHSJ01000094">
    <property type="protein sequence ID" value="PPQ29366.1"/>
    <property type="molecule type" value="Genomic_DNA"/>
</dbReference>
<dbReference type="Gene3D" id="3.40.462.10">
    <property type="entry name" value="FAD-linked oxidases, C-terminal domain"/>
    <property type="match status" value="1"/>
</dbReference>
<evidence type="ECO:0000313" key="4">
    <source>
        <dbReference type="Proteomes" id="UP000239089"/>
    </source>
</evidence>
<dbReference type="SUPFAM" id="SSF55103">
    <property type="entry name" value="FAD-linked oxidases, C-terminal domain"/>
    <property type="match status" value="1"/>
</dbReference>
<dbReference type="RefSeq" id="WP_104508769.1">
    <property type="nucleotide sequence ID" value="NZ_JACIGC010000018.1"/>
</dbReference>
<dbReference type="Gene3D" id="3.30.43.10">
    <property type="entry name" value="Uridine Diphospho-n-acetylenolpyruvylglucosamine Reductase, domain 2"/>
    <property type="match status" value="1"/>
</dbReference>
<evidence type="ECO:0000313" key="3">
    <source>
        <dbReference type="EMBL" id="PPQ29366.1"/>
    </source>
</evidence>
<gene>
    <name evidence="3" type="ORF">CCR94_15525</name>
</gene>
<dbReference type="InterPro" id="IPR016164">
    <property type="entry name" value="FAD-linked_Oxase-like_C"/>
</dbReference>
<organism evidence="3 4">
    <name type="scientific">Rhodoblastus sphagnicola</name>
    <dbReference type="NCBI Taxonomy" id="333368"/>
    <lineage>
        <taxon>Bacteria</taxon>
        <taxon>Pseudomonadati</taxon>
        <taxon>Pseudomonadota</taxon>
        <taxon>Alphaproteobacteria</taxon>
        <taxon>Hyphomicrobiales</taxon>
        <taxon>Rhodoblastaceae</taxon>
        <taxon>Rhodoblastus</taxon>
    </lineage>
</organism>
<accession>A0A2S6N432</accession>
<dbReference type="GO" id="GO:0008720">
    <property type="term" value="F:D-lactate dehydrogenase (NAD+) activity"/>
    <property type="evidence" value="ECO:0007669"/>
    <property type="project" value="TreeGrafter"/>
</dbReference>
<comment type="caution">
    <text evidence="3">The sequence shown here is derived from an EMBL/GenBank/DDBJ whole genome shotgun (WGS) entry which is preliminary data.</text>
</comment>
<dbReference type="AlphaFoldDB" id="A0A2S6N432"/>
<reference evidence="3 4" key="1">
    <citation type="journal article" date="2018" name="Arch. Microbiol.">
        <title>New insights into the metabolic potential of the phototrophic purple bacterium Rhodopila globiformis DSM 161(T) from its draft genome sequence and evidence for a vanadium-dependent nitrogenase.</title>
        <authorList>
            <person name="Imhoff J.F."/>
            <person name="Rahn T."/>
            <person name="Kunzel S."/>
            <person name="Neulinger S.C."/>
        </authorList>
    </citation>
    <scope>NUCLEOTIDE SEQUENCE [LARGE SCALE GENOMIC DNA]</scope>
    <source>
        <strain evidence="3 4">DSM 16996</strain>
    </source>
</reference>
<protein>
    <submittedName>
        <fullName evidence="3">p-cresol methylhydroxylase</fullName>
    </submittedName>
</protein>
<keyword evidence="2" id="KW-0274">FAD</keyword>
<keyword evidence="1" id="KW-0285">Flavoprotein</keyword>